<dbReference type="EMBL" id="CP064789">
    <property type="protein sequence ID" value="QSG11377.1"/>
    <property type="molecule type" value="Genomic_DNA"/>
</dbReference>
<evidence type="ECO:0000313" key="1">
    <source>
        <dbReference type="EMBL" id="QSG11377.1"/>
    </source>
</evidence>
<dbReference type="Proteomes" id="UP000663305">
    <property type="component" value="Chromosome"/>
</dbReference>
<sequence>MERTVTTFHAYGLDRKQTAFVWRGTTISPGALPACPRYADEVPAWLPDGIL</sequence>
<evidence type="ECO:0000313" key="2">
    <source>
        <dbReference type="Proteomes" id="UP000663305"/>
    </source>
</evidence>
<proteinExistence type="predicted"/>
<reference evidence="1" key="1">
    <citation type="submission" date="2020-11" db="EMBL/GenBank/DDBJ databases">
        <title>Carbohydrate-dependent, anaerobic sulfur respiration: A novel catabolism in halophilic archaea.</title>
        <authorList>
            <person name="Sorokin D.Y."/>
            <person name="Messina E."/>
            <person name="Smedile F."/>
            <person name="La Cono V."/>
            <person name="Hallsworth J.E."/>
            <person name="Yakimov M.M."/>
        </authorList>
    </citation>
    <scope>NUCLEOTIDE SEQUENCE</scope>
    <source>
        <strain evidence="1">HSR-Bgl</strain>
    </source>
</reference>
<gene>
    <name evidence="1" type="ORF">HSBGL_0949</name>
</gene>
<dbReference type="AlphaFoldDB" id="A0A897NFA5"/>
<name>A0A897NFA5_9EURY</name>
<protein>
    <submittedName>
        <fullName evidence="1">Uncharacterized protein</fullName>
    </submittedName>
</protein>
<accession>A0A897NFA5</accession>
<organism evidence="1 2">
    <name type="scientific">Halapricum desulfuricans</name>
    <dbReference type="NCBI Taxonomy" id="2841257"/>
    <lineage>
        <taxon>Archaea</taxon>
        <taxon>Methanobacteriati</taxon>
        <taxon>Methanobacteriota</taxon>
        <taxon>Stenosarchaea group</taxon>
        <taxon>Halobacteria</taxon>
        <taxon>Halobacteriales</taxon>
        <taxon>Haloarculaceae</taxon>
        <taxon>Halapricum</taxon>
    </lineage>
</organism>